<dbReference type="InterPro" id="IPR017596">
    <property type="entry name" value="PdhA/BkdA"/>
</dbReference>
<evidence type="ECO:0000256" key="1">
    <source>
        <dbReference type="ARBA" id="ARBA00023002"/>
    </source>
</evidence>
<dbReference type="GO" id="GO:0016624">
    <property type="term" value="F:oxidoreductase activity, acting on the aldehyde or oxo group of donors, disulfide as acceptor"/>
    <property type="evidence" value="ECO:0007669"/>
    <property type="project" value="InterPro"/>
</dbReference>
<dbReference type="PATRIC" id="fig|1227487.5.peg.109"/>
<organism evidence="4 5">
    <name type="scientific">Halogeometricum pallidum JCM 14848</name>
    <dbReference type="NCBI Taxonomy" id="1227487"/>
    <lineage>
        <taxon>Archaea</taxon>
        <taxon>Methanobacteriati</taxon>
        <taxon>Methanobacteriota</taxon>
        <taxon>Stenosarchaea group</taxon>
        <taxon>Halobacteria</taxon>
        <taxon>Halobacteriales</taxon>
        <taxon>Haloferacaceae</taxon>
        <taxon>Halogeometricum</taxon>
    </lineage>
</organism>
<dbReference type="AlphaFoldDB" id="M0DHY7"/>
<name>M0DHY7_HALPD</name>
<feature type="domain" description="Dehydrogenase E1 component" evidence="3">
    <location>
        <begin position="40"/>
        <end position="323"/>
    </location>
</feature>
<dbReference type="InterPro" id="IPR050771">
    <property type="entry name" value="Alpha-ketoacid_DH_E1_comp"/>
</dbReference>
<evidence type="ECO:0000313" key="4">
    <source>
        <dbReference type="EMBL" id="ELZ35106.1"/>
    </source>
</evidence>
<dbReference type="OrthoDB" id="25266at2157"/>
<dbReference type="GO" id="GO:0009083">
    <property type="term" value="P:branched-chain amino acid catabolic process"/>
    <property type="evidence" value="ECO:0007669"/>
    <property type="project" value="TreeGrafter"/>
</dbReference>
<dbReference type="EMBL" id="AOIV01000002">
    <property type="protein sequence ID" value="ELZ35106.1"/>
    <property type="molecule type" value="Genomic_DNA"/>
</dbReference>
<comment type="caution">
    <text evidence="4">The sequence shown here is derived from an EMBL/GenBank/DDBJ whole genome shotgun (WGS) entry which is preliminary data.</text>
</comment>
<sequence length="360" mass="38782">MPRTTVAEFSVESLEILAPDGSVDEDLEPSLSEETLFDIYRTMRRARRLDERAVALQRRGELGTYAPGTGQEAAQVGSAAALAEDDWVVPAFREQAALLTRGASMGSILAYAMGLEEGAETSAEDRALPPAIPVGSQALHAVGIGWAQAIRDEDAAAIAYFGDGATSTGDVYEALNSAGAYGAHTVFLCQNNQYAISTPRENQTRAGTLAQKAVAAGIDGIQVDGNDALAVYEATQRALDQAREGNPVLVEALTYRRSMHTTSDDPRKYREEEEEVDWDRKDPIARFEAYLRGRGILTDERVEELAAEIEAELEDAVADARETAAEADPADMFEYAYAETPPWLERQAAASRGGGDADGE</sequence>
<proteinExistence type="predicted"/>
<keyword evidence="2" id="KW-0175">Coiled coil</keyword>
<dbReference type="NCBIfam" id="TIGR03181">
    <property type="entry name" value="PDH_E1_alph_x"/>
    <property type="match status" value="1"/>
</dbReference>
<dbReference type="PANTHER" id="PTHR43380:SF1">
    <property type="entry name" value="2-OXOISOVALERATE DEHYDROGENASE SUBUNIT ALPHA, MITOCHONDRIAL"/>
    <property type="match status" value="1"/>
</dbReference>
<dbReference type="eggNOG" id="arCOG01054">
    <property type="taxonomic scope" value="Archaea"/>
</dbReference>
<keyword evidence="5" id="KW-1185">Reference proteome</keyword>
<dbReference type="Proteomes" id="UP000011513">
    <property type="component" value="Unassembled WGS sequence"/>
</dbReference>
<dbReference type="InterPro" id="IPR029061">
    <property type="entry name" value="THDP-binding"/>
</dbReference>
<dbReference type="InterPro" id="IPR001017">
    <property type="entry name" value="DH_E1"/>
</dbReference>
<evidence type="ECO:0000256" key="2">
    <source>
        <dbReference type="SAM" id="Coils"/>
    </source>
</evidence>
<dbReference type="Gene3D" id="3.40.50.970">
    <property type="match status" value="1"/>
</dbReference>
<keyword evidence="1" id="KW-0560">Oxidoreductase</keyword>
<evidence type="ECO:0000259" key="3">
    <source>
        <dbReference type="Pfam" id="PF00676"/>
    </source>
</evidence>
<gene>
    <name evidence="4" type="ORF">C474_00500</name>
</gene>
<keyword evidence="4" id="KW-0670">Pyruvate</keyword>
<accession>M0DHY7</accession>
<protein>
    <submittedName>
        <fullName evidence="4">Pyruvate dehydrogenase E1 component subunit alpha</fullName>
    </submittedName>
</protein>
<dbReference type="SUPFAM" id="SSF52518">
    <property type="entry name" value="Thiamin diphosphate-binding fold (THDP-binding)"/>
    <property type="match status" value="1"/>
</dbReference>
<dbReference type="InParanoid" id="M0DHY7"/>
<dbReference type="RefSeq" id="WP_008382888.1">
    <property type="nucleotide sequence ID" value="NZ_AOIV01000002.1"/>
</dbReference>
<dbReference type="GO" id="GO:0044272">
    <property type="term" value="P:sulfur compound biosynthetic process"/>
    <property type="evidence" value="ECO:0007669"/>
    <property type="project" value="UniProtKB-ARBA"/>
</dbReference>
<dbReference type="Pfam" id="PF00676">
    <property type="entry name" value="E1_dh"/>
    <property type="match status" value="1"/>
</dbReference>
<dbReference type="PANTHER" id="PTHR43380">
    <property type="entry name" value="2-OXOISOVALERATE DEHYDROGENASE SUBUNIT ALPHA, MITOCHONDRIAL"/>
    <property type="match status" value="1"/>
</dbReference>
<feature type="coiled-coil region" evidence="2">
    <location>
        <begin position="299"/>
        <end position="326"/>
    </location>
</feature>
<dbReference type="CDD" id="cd02000">
    <property type="entry name" value="TPP_E1_PDC_ADC_BCADC"/>
    <property type="match status" value="1"/>
</dbReference>
<evidence type="ECO:0000313" key="5">
    <source>
        <dbReference type="Proteomes" id="UP000011513"/>
    </source>
</evidence>
<reference evidence="4 5" key="1">
    <citation type="journal article" date="2014" name="PLoS Genet.">
        <title>Phylogenetically driven sequencing of extremely halophilic archaea reveals strategies for static and dynamic osmo-response.</title>
        <authorList>
            <person name="Becker E.A."/>
            <person name="Seitzer P.M."/>
            <person name="Tritt A."/>
            <person name="Larsen D."/>
            <person name="Krusor M."/>
            <person name="Yao A.I."/>
            <person name="Wu D."/>
            <person name="Madern D."/>
            <person name="Eisen J.A."/>
            <person name="Darling A.E."/>
            <person name="Facciotti M.T."/>
        </authorList>
    </citation>
    <scope>NUCLEOTIDE SEQUENCE [LARGE SCALE GENOMIC DNA]</scope>
    <source>
        <strain evidence="4 5">JCM 14848</strain>
    </source>
</reference>